<sequence length="101" mass="10207">MSNAYNQLSPASRAMLVGAMVGGGATVATQWKSYKQGDVQAEQLVSQATKAALQAAAIGGVTTYVAGKMAGRPALSLMTILAAGAAGLYLVDQFSGSNSHE</sequence>
<accession>A0A411PHD2</accession>
<dbReference type="KEGG" id="smai:EXU30_08880"/>
<dbReference type="Pfam" id="PF26373">
    <property type="entry name" value="MamC"/>
    <property type="match status" value="1"/>
</dbReference>
<keyword evidence="1" id="KW-0472">Membrane</keyword>
<keyword evidence="3" id="KW-1185">Reference proteome</keyword>
<name>A0A411PHD2_9GAMM</name>
<evidence type="ECO:0000313" key="2">
    <source>
        <dbReference type="EMBL" id="QBF82792.1"/>
    </source>
</evidence>
<proteinExistence type="predicted"/>
<dbReference type="AlphaFoldDB" id="A0A411PHD2"/>
<evidence type="ECO:0000313" key="3">
    <source>
        <dbReference type="Proteomes" id="UP000291106"/>
    </source>
</evidence>
<dbReference type="InterPro" id="IPR058956">
    <property type="entry name" value="MamC"/>
</dbReference>
<dbReference type="OrthoDB" id="5904314at2"/>
<feature type="transmembrane region" description="Helical" evidence="1">
    <location>
        <begin position="74"/>
        <end position="91"/>
    </location>
</feature>
<dbReference type="EMBL" id="CP036200">
    <property type="protein sequence ID" value="QBF82792.1"/>
    <property type="molecule type" value="Genomic_DNA"/>
</dbReference>
<keyword evidence="1" id="KW-1133">Transmembrane helix</keyword>
<organism evidence="2 3">
    <name type="scientific">Shewanella maritima</name>
    <dbReference type="NCBI Taxonomy" id="2520507"/>
    <lineage>
        <taxon>Bacteria</taxon>
        <taxon>Pseudomonadati</taxon>
        <taxon>Pseudomonadota</taxon>
        <taxon>Gammaproteobacteria</taxon>
        <taxon>Alteromonadales</taxon>
        <taxon>Shewanellaceae</taxon>
        <taxon>Shewanella</taxon>
    </lineage>
</organism>
<dbReference type="RefSeq" id="WP_130599273.1">
    <property type="nucleotide sequence ID" value="NZ_CP036200.1"/>
</dbReference>
<gene>
    <name evidence="2" type="ORF">EXU30_08880</name>
</gene>
<reference evidence="2 3" key="1">
    <citation type="submission" date="2019-02" db="EMBL/GenBank/DDBJ databases">
        <title>Shewanella sp. D4-2 isolated from Dokdo Island.</title>
        <authorList>
            <person name="Baek K."/>
        </authorList>
    </citation>
    <scope>NUCLEOTIDE SEQUENCE [LARGE SCALE GENOMIC DNA]</scope>
    <source>
        <strain evidence="2 3">D4-2</strain>
    </source>
</reference>
<evidence type="ECO:0000256" key="1">
    <source>
        <dbReference type="SAM" id="Phobius"/>
    </source>
</evidence>
<keyword evidence="1" id="KW-0812">Transmembrane</keyword>
<dbReference type="Proteomes" id="UP000291106">
    <property type="component" value="Chromosome"/>
</dbReference>
<protein>
    <submittedName>
        <fullName evidence="2">Uncharacterized protein</fullName>
    </submittedName>
</protein>